<sequence>MHVELLFGKDLADWDKYILRKKASIYSTVSWLDLLKKTYRFDCACLCVKKNGVISGGIPIFFVKSILLGNKICSNPFNLFGDIFYDNESECELLIGSLLNLYQHNSFNVIHLRTFQKLPESIIYKYNIKQSDSKVIPILKLSSDYDEFIKNCKKQFRINLKSSILKISGSGEFAVFSSCYSNKDWKDFYHLVCKLFKNKHLMFPAPFEFFLNIRKYWSKENYSLYILRHREKCVAGILILKFKDKAYYSWSASSIEYNKWGVSTFLLHHIIEDLATQGISWFDLGVTSSENKGLLFFKTRWGADIVHPYDYLIFLKKKLVYNEYSSSQSFLTLRKPIKLLPDFIFSSLTRLLYRHLA</sequence>
<protein>
    <submittedName>
        <fullName evidence="2">Conserved uncharacterized protein</fullName>
    </submittedName>
</protein>
<dbReference type="InterPro" id="IPR038740">
    <property type="entry name" value="BioF2-like_GNAT_dom"/>
</dbReference>
<dbReference type="EMBL" id="FO203503">
    <property type="protein sequence ID" value="CCK81679.1"/>
    <property type="molecule type" value="Genomic_DNA"/>
</dbReference>
<dbReference type="SUPFAM" id="SSF55729">
    <property type="entry name" value="Acyl-CoA N-acyltransferases (Nat)"/>
    <property type="match status" value="1"/>
</dbReference>
<dbReference type="KEGG" id="dto:TOL2_C35220"/>
<organism evidence="2 3">
    <name type="scientific">Desulfobacula toluolica (strain DSM 7467 / Tol2)</name>
    <dbReference type="NCBI Taxonomy" id="651182"/>
    <lineage>
        <taxon>Bacteria</taxon>
        <taxon>Pseudomonadati</taxon>
        <taxon>Thermodesulfobacteriota</taxon>
        <taxon>Desulfobacteria</taxon>
        <taxon>Desulfobacterales</taxon>
        <taxon>Desulfobacteraceae</taxon>
        <taxon>Desulfobacula</taxon>
    </lineage>
</organism>
<evidence type="ECO:0000313" key="2">
    <source>
        <dbReference type="EMBL" id="CCK81679.1"/>
    </source>
</evidence>
<dbReference type="Pfam" id="PF13480">
    <property type="entry name" value="Acetyltransf_6"/>
    <property type="match status" value="1"/>
</dbReference>
<proteinExistence type="predicted"/>
<name>K0NBI5_DESTT</name>
<dbReference type="STRING" id="651182.TOL2_C35220"/>
<evidence type="ECO:0000313" key="3">
    <source>
        <dbReference type="Proteomes" id="UP000007347"/>
    </source>
</evidence>
<evidence type="ECO:0000259" key="1">
    <source>
        <dbReference type="Pfam" id="PF13480"/>
    </source>
</evidence>
<dbReference type="InterPro" id="IPR016181">
    <property type="entry name" value="Acyl_CoA_acyltransferase"/>
</dbReference>
<gene>
    <name evidence="2" type="ordered locus">TOL2_C35220</name>
</gene>
<keyword evidence="3" id="KW-1185">Reference proteome</keyword>
<feature type="domain" description="BioF2-like acetyltransferase" evidence="1">
    <location>
        <begin position="156"/>
        <end position="288"/>
    </location>
</feature>
<dbReference type="Proteomes" id="UP000007347">
    <property type="component" value="Chromosome"/>
</dbReference>
<dbReference type="RefSeq" id="WP_014958867.1">
    <property type="nucleotide sequence ID" value="NC_018645.1"/>
</dbReference>
<accession>K0NBI5</accession>
<dbReference type="OrthoDB" id="9773932at2"/>
<dbReference type="AlphaFoldDB" id="K0NBI5"/>
<dbReference type="PANTHER" id="PTHR36174">
    <property type="entry name" value="LIPID II:GLYCINE GLYCYLTRANSFERASE"/>
    <property type="match status" value="1"/>
</dbReference>
<dbReference type="Gene3D" id="3.40.630.30">
    <property type="match status" value="1"/>
</dbReference>
<dbReference type="InterPro" id="IPR050644">
    <property type="entry name" value="PG_Glycine_Bridge_Synth"/>
</dbReference>
<dbReference type="PANTHER" id="PTHR36174:SF1">
    <property type="entry name" value="LIPID II:GLYCINE GLYCYLTRANSFERASE"/>
    <property type="match status" value="1"/>
</dbReference>
<dbReference type="HOGENOM" id="CLU_775517_0_0_7"/>
<reference evidence="2 3" key="1">
    <citation type="journal article" date="2013" name="Environ. Microbiol.">
        <title>Complete genome, catabolic sub-proteomes and key-metabolites of Desulfobacula toluolica Tol2, a marine, aromatic compound-degrading, sulfate-reducing bacterium.</title>
        <authorList>
            <person name="Wohlbrand L."/>
            <person name="Jacob J.H."/>
            <person name="Kube M."/>
            <person name="Mussmann M."/>
            <person name="Jarling R."/>
            <person name="Beck A."/>
            <person name="Amann R."/>
            <person name="Wilkes H."/>
            <person name="Reinhardt R."/>
            <person name="Rabus R."/>
        </authorList>
    </citation>
    <scope>NUCLEOTIDE SEQUENCE [LARGE SCALE GENOMIC DNA]</scope>
    <source>
        <strain evidence="3">DSM 7467 / Tol2</strain>
    </source>
</reference>